<name>A0A1E3U7H8_9FIRM</name>
<evidence type="ECO:0000313" key="1">
    <source>
        <dbReference type="EMBL" id="ODR42172.1"/>
    </source>
</evidence>
<dbReference type="OrthoDB" id="9952259at2"/>
<dbReference type="RefSeq" id="WP_069432300.1">
    <property type="nucleotide sequence ID" value="NZ_MEHA01000039.1"/>
</dbReference>
<sequence length="99" mass="11258">MKISGIGTVSKKDVEKVLTKEAVKMIKEGEMTWEEAAEIYKLQQVKKFSKIGKFTDTFAVNYNRIPDPIKEKLTPEELAVLTDAFYKCFGEGKNSKEGY</sequence>
<gene>
    <name evidence="1" type="ORF">BEI59_32045</name>
</gene>
<protein>
    <submittedName>
        <fullName evidence="1">Uncharacterized protein</fullName>
    </submittedName>
</protein>
<reference evidence="1 2" key="1">
    <citation type="submission" date="2016-08" db="EMBL/GenBank/DDBJ databases">
        <authorList>
            <person name="Seilhamer J.J."/>
        </authorList>
    </citation>
    <scope>NUCLEOTIDE SEQUENCE [LARGE SCALE GENOMIC DNA]</scope>
    <source>
        <strain evidence="1 2">NML150140-1</strain>
    </source>
</reference>
<dbReference type="AlphaFoldDB" id="A0A1E3U7H8"/>
<dbReference type="Proteomes" id="UP000094271">
    <property type="component" value="Unassembled WGS sequence"/>
</dbReference>
<accession>A0A1E3U7H8</accession>
<comment type="caution">
    <text evidence="1">The sequence shown here is derived from an EMBL/GenBank/DDBJ whole genome shotgun (WGS) entry which is preliminary data.</text>
</comment>
<proteinExistence type="predicted"/>
<organism evidence="1 2">
    <name type="scientific">Eisenbergiella tayi</name>
    <dbReference type="NCBI Taxonomy" id="1432052"/>
    <lineage>
        <taxon>Bacteria</taxon>
        <taxon>Bacillati</taxon>
        <taxon>Bacillota</taxon>
        <taxon>Clostridia</taxon>
        <taxon>Lachnospirales</taxon>
        <taxon>Lachnospiraceae</taxon>
        <taxon>Eisenbergiella</taxon>
    </lineage>
</organism>
<evidence type="ECO:0000313" key="2">
    <source>
        <dbReference type="Proteomes" id="UP000094271"/>
    </source>
</evidence>
<dbReference type="EMBL" id="MEHA01000039">
    <property type="protein sequence ID" value="ODR42172.1"/>
    <property type="molecule type" value="Genomic_DNA"/>
</dbReference>